<dbReference type="GO" id="GO:0005249">
    <property type="term" value="F:voltage-gated potassium channel activity"/>
    <property type="evidence" value="ECO:0007669"/>
    <property type="project" value="TreeGrafter"/>
</dbReference>
<dbReference type="CDD" id="cd00038">
    <property type="entry name" value="CAP_ED"/>
    <property type="match status" value="1"/>
</dbReference>
<dbReference type="InterPro" id="IPR018490">
    <property type="entry name" value="cNMP-bd_dom_sf"/>
</dbReference>
<dbReference type="InterPro" id="IPR051413">
    <property type="entry name" value="K/Na_HCN_channel"/>
</dbReference>
<dbReference type="Gene3D" id="1.10.287.630">
    <property type="entry name" value="Helix hairpin bin"/>
    <property type="match status" value="1"/>
</dbReference>
<dbReference type="InParanoid" id="Q22G19"/>
<name>Q22G19_TETTS</name>
<dbReference type="Pfam" id="PF00027">
    <property type="entry name" value="cNMP_binding"/>
    <property type="match status" value="1"/>
</dbReference>
<dbReference type="eggNOG" id="KOG0500">
    <property type="taxonomic scope" value="Eukaryota"/>
</dbReference>
<feature type="domain" description="Cyclic nucleotide-binding" evidence="2">
    <location>
        <begin position="439"/>
        <end position="542"/>
    </location>
</feature>
<keyword evidence="1" id="KW-0812">Transmembrane</keyword>
<dbReference type="InterPro" id="IPR014710">
    <property type="entry name" value="RmlC-like_jellyroll"/>
</dbReference>
<evidence type="ECO:0000259" key="2">
    <source>
        <dbReference type="PROSITE" id="PS50042"/>
    </source>
</evidence>
<dbReference type="OrthoDB" id="291441at2759"/>
<dbReference type="SMART" id="SM00100">
    <property type="entry name" value="cNMP"/>
    <property type="match status" value="1"/>
</dbReference>
<feature type="transmembrane region" description="Helical" evidence="1">
    <location>
        <begin position="331"/>
        <end position="357"/>
    </location>
</feature>
<dbReference type="GO" id="GO:0003254">
    <property type="term" value="P:regulation of membrane depolarization"/>
    <property type="evidence" value="ECO:0007669"/>
    <property type="project" value="TreeGrafter"/>
</dbReference>
<accession>Q22G19</accession>
<dbReference type="Proteomes" id="UP000009168">
    <property type="component" value="Unassembled WGS sequence"/>
</dbReference>
<dbReference type="GeneID" id="7841069"/>
<organism evidence="3 4">
    <name type="scientific">Tetrahymena thermophila (strain SB210)</name>
    <dbReference type="NCBI Taxonomy" id="312017"/>
    <lineage>
        <taxon>Eukaryota</taxon>
        <taxon>Sar</taxon>
        <taxon>Alveolata</taxon>
        <taxon>Ciliophora</taxon>
        <taxon>Intramacronucleata</taxon>
        <taxon>Oligohymenophorea</taxon>
        <taxon>Hymenostomatida</taxon>
        <taxon>Tetrahymenina</taxon>
        <taxon>Tetrahymenidae</taxon>
        <taxon>Tetrahymena</taxon>
    </lineage>
</organism>
<dbReference type="GO" id="GO:0098855">
    <property type="term" value="C:HCN channel complex"/>
    <property type="evidence" value="ECO:0007669"/>
    <property type="project" value="TreeGrafter"/>
</dbReference>
<keyword evidence="4" id="KW-1185">Reference proteome</keyword>
<dbReference type="Gene3D" id="2.60.120.10">
    <property type="entry name" value="Jelly Rolls"/>
    <property type="match status" value="1"/>
</dbReference>
<evidence type="ECO:0000313" key="4">
    <source>
        <dbReference type="Proteomes" id="UP000009168"/>
    </source>
</evidence>
<dbReference type="GO" id="GO:0035725">
    <property type="term" value="P:sodium ion transmembrane transport"/>
    <property type="evidence" value="ECO:0007669"/>
    <property type="project" value="TreeGrafter"/>
</dbReference>
<evidence type="ECO:0000256" key="1">
    <source>
        <dbReference type="SAM" id="Phobius"/>
    </source>
</evidence>
<reference evidence="4" key="1">
    <citation type="journal article" date="2006" name="PLoS Biol.">
        <title>Macronuclear genome sequence of the ciliate Tetrahymena thermophila, a model eukaryote.</title>
        <authorList>
            <person name="Eisen J.A."/>
            <person name="Coyne R.S."/>
            <person name="Wu M."/>
            <person name="Wu D."/>
            <person name="Thiagarajan M."/>
            <person name="Wortman J.R."/>
            <person name="Badger J.H."/>
            <person name="Ren Q."/>
            <person name="Amedeo P."/>
            <person name="Jones K.M."/>
            <person name="Tallon L.J."/>
            <person name="Delcher A.L."/>
            <person name="Salzberg S.L."/>
            <person name="Silva J.C."/>
            <person name="Haas B.J."/>
            <person name="Majoros W.H."/>
            <person name="Farzad M."/>
            <person name="Carlton J.M."/>
            <person name="Smith R.K. Jr."/>
            <person name="Garg J."/>
            <person name="Pearlman R.E."/>
            <person name="Karrer K.M."/>
            <person name="Sun L."/>
            <person name="Manning G."/>
            <person name="Elde N.C."/>
            <person name="Turkewitz A.P."/>
            <person name="Asai D.J."/>
            <person name="Wilkes D.E."/>
            <person name="Wang Y."/>
            <person name="Cai H."/>
            <person name="Collins K."/>
            <person name="Stewart B.A."/>
            <person name="Lee S.R."/>
            <person name="Wilamowska K."/>
            <person name="Weinberg Z."/>
            <person name="Ruzzo W.L."/>
            <person name="Wloga D."/>
            <person name="Gaertig J."/>
            <person name="Frankel J."/>
            <person name="Tsao C.-C."/>
            <person name="Gorovsky M.A."/>
            <person name="Keeling P.J."/>
            <person name="Waller R.F."/>
            <person name="Patron N.J."/>
            <person name="Cherry J.M."/>
            <person name="Stover N.A."/>
            <person name="Krieger C.J."/>
            <person name="del Toro C."/>
            <person name="Ryder H.F."/>
            <person name="Williamson S.C."/>
            <person name="Barbeau R.A."/>
            <person name="Hamilton E.P."/>
            <person name="Orias E."/>
        </authorList>
    </citation>
    <scope>NUCLEOTIDE SEQUENCE [LARGE SCALE GENOMIC DNA]</scope>
    <source>
        <strain evidence="4">SB210</strain>
    </source>
</reference>
<gene>
    <name evidence="3" type="ORF">TTHERM_00721380</name>
</gene>
<dbReference type="HOGENOM" id="CLU_269316_0_0_1"/>
<dbReference type="PROSITE" id="PS50042">
    <property type="entry name" value="CNMP_BINDING_3"/>
    <property type="match status" value="1"/>
</dbReference>
<dbReference type="InterPro" id="IPR000595">
    <property type="entry name" value="cNMP-bd_dom"/>
</dbReference>
<dbReference type="PANTHER" id="PTHR45689:SF5">
    <property type="entry name" value="I[[H]] CHANNEL, ISOFORM E"/>
    <property type="match status" value="1"/>
</dbReference>
<dbReference type="RefSeq" id="XP_001031870.2">
    <property type="nucleotide sequence ID" value="XM_001031870.2"/>
</dbReference>
<protein>
    <submittedName>
        <fullName evidence="3">Cyclic nucleotide-binding domain protein</fullName>
    </submittedName>
</protein>
<dbReference type="AlphaFoldDB" id="Q22G19"/>
<dbReference type="SUPFAM" id="SSF51206">
    <property type="entry name" value="cAMP-binding domain-like"/>
    <property type="match status" value="1"/>
</dbReference>
<dbReference type="KEGG" id="tet:TTHERM_00721380"/>
<proteinExistence type="predicted"/>
<keyword evidence="1" id="KW-1133">Transmembrane helix</keyword>
<evidence type="ECO:0000313" key="3">
    <source>
        <dbReference type="EMBL" id="EAR84207.2"/>
    </source>
</evidence>
<dbReference type="PANTHER" id="PTHR45689">
    <property type="entry name" value="I[[H]] CHANNEL, ISOFORM E"/>
    <property type="match status" value="1"/>
</dbReference>
<keyword evidence="1" id="KW-0472">Membrane</keyword>
<dbReference type="EMBL" id="GG662576">
    <property type="protein sequence ID" value="EAR84207.2"/>
    <property type="molecule type" value="Genomic_DNA"/>
</dbReference>
<sequence length="1037" mass="121248">MDYQKQKFFNMKVQEVSGFNCKPYQGLLFLDNNSFIQQGGHKGDEDKIQEPDSSQLKDKQIYLSEMVLNDTNQCQKYTEDDVFSVGDTRFYDLYPQNKKMLPEFTHDIIFKNCISNYTQSDVFTKNCNTPIKLNQGQLPLDLIIKANKNSQNEKQGNNLSANVISDNQAGTQNCIQNPNQQEFDLYPESNNTQKIQKIDNLQQKINSTKLNIDNNFYQKKQQDSITFSKQQKSELSKLSSLSEEQNNLHSTCTPNNKIIRENKSQNLKFTVSLIYLSNIETKMGYNTTWLSNLNFSNKDHIDQYLITYYWSITQFMHSGSDLFKPQTKIELVYGSALTIILGSVLFFSIFTVFLCIFDSKKDQDKYKKSVRVLTRLLYKNNIDGQLQQRVKHYMLSVKQKQRNEDLQQEQQAIKNLPKKLQDEIIQGINSKVFQKMSFYTHIFSQSTNNELINKMKKVIFNPNETIFEEGKLDDQSVYLITDGIVEIFQAFHNTERVVASLQKNSCFGEISFFSGKTRSASARSVNFSTAYKITRQDFLEVIQSKQKDHERQKLIQELILFQNDLKCIKVKCFGCQQIGHTVDKCSILKPQFDKQFIFLRQRFEHINQRKLFFRKTNKNSRVNCLLNIKANREILKKLLIDLNIPQSLYSTEPEEDEYEDDDQFTQILQKKKNENQNNNYNNSIINENILCAEEISPKLQKTRSIKSVSSKKHDINHTDKDYQLQQVYLKEQDQSNISIHSILQSPNFIANNQDTQSEIIKEQVHQANQLPRINSDFTRITFEEDQLKRKSKNESLDRVSQKQSLLSSVKDIYKSLSNDSNIPSPFIPSISLNGLDKIWSQLSSSYDNEELDKKFQYYYEQIKDPSINVVIKDMASFNNLKKIDQLSLKQIYDMKLNQIIQSIPFIQNQNNSETSSYLDNHQMSTSINNYSLIFQQFDKICHFTKFFPHNNFNQIQKQLQKIQIIKLQNIKQINSNYQSQKIMRNMNKQLPSNNQKYLHNQDEENQILYQSQGITSVSYGIGYSINPKRGIQNQLIS</sequence>